<protein>
    <submittedName>
        <fullName evidence="9">Uncharacterized protein</fullName>
    </submittedName>
</protein>
<evidence type="ECO:0000313" key="9">
    <source>
        <dbReference type="EMBL" id="CEP07785.1"/>
    </source>
</evidence>
<dbReference type="Pfam" id="PF16016">
    <property type="entry name" value="VASt"/>
    <property type="match status" value="1"/>
</dbReference>
<feature type="region of interest" description="Disordered" evidence="6">
    <location>
        <begin position="690"/>
        <end position="724"/>
    </location>
</feature>
<feature type="domain" description="PH" evidence="7">
    <location>
        <begin position="177"/>
        <end position="278"/>
    </location>
</feature>
<organism evidence="9 10">
    <name type="scientific">Parasitella parasitica</name>
    <dbReference type="NCBI Taxonomy" id="35722"/>
    <lineage>
        <taxon>Eukaryota</taxon>
        <taxon>Fungi</taxon>
        <taxon>Fungi incertae sedis</taxon>
        <taxon>Mucoromycota</taxon>
        <taxon>Mucoromycotina</taxon>
        <taxon>Mucoromycetes</taxon>
        <taxon>Mucorales</taxon>
        <taxon>Mucorineae</taxon>
        <taxon>Mucoraceae</taxon>
        <taxon>Parasitella</taxon>
    </lineage>
</organism>
<evidence type="ECO:0000256" key="4">
    <source>
        <dbReference type="ARBA" id="ARBA00023136"/>
    </source>
</evidence>
<dbReference type="InterPro" id="IPR011993">
    <property type="entry name" value="PH-like_dom_sf"/>
</dbReference>
<dbReference type="Proteomes" id="UP000054107">
    <property type="component" value="Unassembled WGS sequence"/>
</dbReference>
<feature type="compositionally biased region" description="Low complexity" evidence="6">
    <location>
        <begin position="302"/>
        <end position="315"/>
    </location>
</feature>
<keyword evidence="2" id="KW-0812">Transmembrane</keyword>
<dbReference type="InterPro" id="IPR031968">
    <property type="entry name" value="VASt"/>
</dbReference>
<dbReference type="OrthoDB" id="10070851at2759"/>
<dbReference type="InterPro" id="IPR027267">
    <property type="entry name" value="AH/BAR_dom_sf"/>
</dbReference>
<evidence type="ECO:0000256" key="5">
    <source>
        <dbReference type="SAM" id="Coils"/>
    </source>
</evidence>
<dbReference type="EMBL" id="LN719426">
    <property type="protein sequence ID" value="CEP07785.1"/>
    <property type="molecule type" value="Genomic_DNA"/>
</dbReference>
<dbReference type="InterPro" id="IPR001849">
    <property type="entry name" value="PH_domain"/>
</dbReference>
<dbReference type="PROSITE" id="PS50003">
    <property type="entry name" value="PH_DOMAIN"/>
    <property type="match status" value="1"/>
</dbReference>
<dbReference type="Gene3D" id="1.20.1270.60">
    <property type="entry name" value="Arfaptin homology (AH) domain/BAR domain"/>
    <property type="match status" value="1"/>
</dbReference>
<dbReference type="SUPFAM" id="SSF50729">
    <property type="entry name" value="PH domain-like"/>
    <property type="match status" value="1"/>
</dbReference>
<evidence type="ECO:0000259" key="8">
    <source>
        <dbReference type="PROSITE" id="PS51778"/>
    </source>
</evidence>
<dbReference type="PANTHER" id="PTHR23319">
    <property type="entry name" value="GRAM DOMAIN CONTAINING 1B, ISOFORM E"/>
    <property type="match status" value="1"/>
</dbReference>
<keyword evidence="10" id="KW-1185">Reference proteome</keyword>
<proteinExistence type="predicted"/>
<feature type="compositionally biased region" description="Polar residues" evidence="6">
    <location>
        <begin position="690"/>
        <end position="716"/>
    </location>
</feature>
<name>A0A0B7MWX5_9FUNG</name>
<comment type="subcellular location">
    <subcellularLocation>
        <location evidence="1">Membrane</location>
    </subcellularLocation>
</comment>
<dbReference type="GO" id="GO:0005886">
    <property type="term" value="C:plasma membrane"/>
    <property type="evidence" value="ECO:0007669"/>
    <property type="project" value="TreeGrafter"/>
</dbReference>
<dbReference type="SUPFAM" id="SSF103657">
    <property type="entry name" value="BAR/IMD domain-like"/>
    <property type="match status" value="1"/>
</dbReference>
<dbReference type="PANTHER" id="PTHR23319:SF4">
    <property type="entry name" value="GRAM DOMAIN CONTAINING 1B, ISOFORM E"/>
    <property type="match status" value="1"/>
</dbReference>
<dbReference type="GO" id="GO:0005789">
    <property type="term" value="C:endoplasmic reticulum membrane"/>
    <property type="evidence" value="ECO:0007669"/>
    <property type="project" value="TreeGrafter"/>
</dbReference>
<feature type="region of interest" description="Disordered" evidence="6">
    <location>
        <begin position="1053"/>
        <end position="1120"/>
    </location>
</feature>
<feature type="compositionally biased region" description="Polar residues" evidence="6">
    <location>
        <begin position="1076"/>
        <end position="1088"/>
    </location>
</feature>
<dbReference type="GO" id="GO:0032366">
    <property type="term" value="P:intracellular sterol transport"/>
    <property type="evidence" value="ECO:0007669"/>
    <property type="project" value="TreeGrafter"/>
</dbReference>
<dbReference type="GO" id="GO:0032934">
    <property type="term" value="F:sterol binding"/>
    <property type="evidence" value="ECO:0007669"/>
    <property type="project" value="TreeGrafter"/>
</dbReference>
<dbReference type="Pfam" id="PF16746">
    <property type="entry name" value="BAR_3"/>
    <property type="match status" value="1"/>
</dbReference>
<evidence type="ECO:0000256" key="2">
    <source>
        <dbReference type="ARBA" id="ARBA00022692"/>
    </source>
</evidence>
<evidence type="ECO:0000256" key="3">
    <source>
        <dbReference type="ARBA" id="ARBA00022989"/>
    </source>
</evidence>
<feature type="coiled-coil region" evidence="5">
    <location>
        <begin position="26"/>
        <end position="53"/>
    </location>
</feature>
<dbReference type="InterPro" id="IPR051482">
    <property type="entry name" value="Cholesterol_transport"/>
</dbReference>
<evidence type="ECO:0000256" key="1">
    <source>
        <dbReference type="ARBA" id="ARBA00004370"/>
    </source>
</evidence>
<dbReference type="Pfam" id="PF00169">
    <property type="entry name" value="PH"/>
    <property type="match status" value="1"/>
</dbReference>
<evidence type="ECO:0000256" key="6">
    <source>
        <dbReference type="SAM" id="MobiDB-lite"/>
    </source>
</evidence>
<feature type="domain" description="VASt" evidence="8">
    <location>
        <begin position="793"/>
        <end position="969"/>
    </location>
</feature>
<dbReference type="InterPro" id="IPR004148">
    <property type="entry name" value="BAR_dom"/>
</dbReference>
<evidence type="ECO:0000313" key="10">
    <source>
        <dbReference type="Proteomes" id="UP000054107"/>
    </source>
</evidence>
<dbReference type="GO" id="GO:0140268">
    <property type="term" value="C:endoplasmic reticulum-plasma membrane contact site"/>
    <property type="evidence" value="ECO:0007669"/>
    <property type="project" value="TreeGrafter"/>
</dbReference>
<sequence length="1335" mass="150093">MHYKQACRLKPIYLVSPLQQFVKTHLRDFKNFRKQHEKAMEKYENQLAKYSGLGKSKEPSAIREEAFRLHEARKEYVRMSGQHVLRVLNFRSTLEHCLVERFTAATVAHKDFYKDIQVWANLDAALSYWKQWLIDLHRQQIARKKLQEEFIKLTAPDRDIGKYVVPLQAEKSDGSMINSKWGYLFVRVSRHSWARKWFFIHDGYFGVCQVNSSGKQKGSIAIEAKIRLADCQVQAVTDVDRRFCFEVIQPKQQASFLLQAETEEIRLDWLRVFTEQQQENKLTSSPMSLTKYPALSRSKAHATTALSSPTATTSTDISHSNASSPKMKHTDSSSTFSNISVISHSNQKQPLLNDSSLTLSKGYSGEGPSIVMVSTTPDTEATLANSSSLTPLLVWEAARGAPSSITTTATRQFPAGSWGIPWSLVPTMMDLTQDFNVLDSNATKAPSSTSLPRIVWPAEPASVDISDVDIQGYSDKMISQNRELRRLFVFVCCLRKQPDIIHHDAKEAGAAKSKLNSPDTDTYEKELVQQLAQTGLQPPSDFGYAYTGRGFITQTTFWFYSCVLMTCINSVAVRLKDIDQVNVVKDQSLARLVNETALAMNSDLVITITLLSNSRSDIKEPLILGTLLEDVETTAEKLRFAVCNAKKGEPIKNGDMFNKMVSISKNTATHKSVVVDLPLSFKSALSHITNNTGQRNTGTIVSVSPRNLKTGNNRPHASTVGPESKINPASLLISASRQRGESEPTIPVNVPAVMVPSKKMERPMPDRMLESDMPPSNILYPKSFVECNCDDHPERKDSQINLPISAKRCYELLFSDEQTAPPTDGGVWAEKTAAIEGHDLSVSKWSMVDGKMQRILKYWMPVSNPIVRMKEAEVVETQILIHKEDYIRYTVQISTKTAALPYADAFIPSVRYCITWINKSECQLTCYLGVRWVKSVLVRAIVTRAALKGMADSVGIFMPILQKAAEDIKQSVDHARNQVVEYNKNLFQDNGVPNDLNSPSMRGQSTDYVLEVTSPIALNVIKQQDESGYIAPPSTIQPIKPSSTVNLTTISSKAVEKASPSPSVSSTTTALDKGSDFSSNPSSDQQPVLQKVQERQKPHNSRVRSVSPRQSKHDSSQTPKMNEARWYSMVTDYITSNSKTIIVLFLFGYSVYMATIWIQNGYGIADEVNGFVHPNFTCKGDPHIKLEQQPIFLQKSTSRSVYLRDLDEGFLENSIQPPFAKSTSFQVFLQSKSDAAAKEAYALNSRHWYASEHYRLAVDLDMSRDRVAMLRHDMLTAFKMLNKLDTQLVENEFINWLLDTRFKCKYYPPLPEQDPRAEKAIDLCKDIKDQLDKLL</sequence>
<dbReference type="PROSITE" id="PS51778">
    <property type="entry name" value="VAST"/>
    <property type="match status" value="1"/>
</dbReference>
<keyword evidence="4" id="KW-0472">Membrane</keyword>
<dbReference type="STRING" id="35722.A0A0B7MWX5"/>
<evidence type="ECO:0000259" key="7">
    <source>
        <dbReference type="PROSITE" id="PS50003"/>
    </source>
</evidence>
<feature type="compositionally biased region" description="Low complexity" evidence="6">
    <location>
        <begin position="1059"/>
        <end position="1069"/>
    </location>
</feature>
<accession>A0A0B7MWX5</accession>
<reference evidence="9 10" key="1">
    <citation type="submission" date="2014-09" db="EMBL/GenBank/DDBJ databases">
        <authorList>
            <person name="Ellenberger Sabrina"/>
        </authorList>
    </citation>
    <scope>NUCLEOTIDE SEQUENCE [LARGE SCALE GENOMIC DNA]</scope>
    <source>
        <strain evidence="9 10">CBS 412.66</strain>
    </source>
</reference>
<dbReference type="GO" id="GO:0120015">
    <property type="term" value="F:sterol transfer activity"/>
    <property type="evidence" value="ECO:0007669"/>
    <property type="project" value="TreeGrafter"/>
</dbReference>
<feature type="region of interest" description="Disordered" evidence="6">
    <location>
        <begin position="300"/>
        <end position="332"/>
    </location>
</feature>
<keyword evidence="3" id="KW-1133">Transmembrane helix</keyword>
<dbReference type="Gene3D" id="2.30.29.30">
    <property type="entry name" value="Pleckstrin-homology domain (PH domain)/Phosphotyrosine-binding domain (PTB)"/>
    <property type="match status" value="1"/>
</dbReference>
<keyword evidence="5" id="KW-0175">Coiled coil</keyword>
<gene>
    <name evidence="9" type="primary">PARPA_01093.1 scaffold 1359</name>
</gene>
<dbReference type="SMART" id="SM00233">
    <property type="entry name" value="PH"/>
    <property type="match status" value="1"/>
</dbReference>